<sequence length="362" mass="40601">MQKGQNILLVGAGGIGSEVAHLLIKGYTGSITIVDMDKIELSNLNRQSFFTLQDISQYKAEILSRSIAALSSNAIESRFFTQDITSAFFTVEFFKKFSCILSCVDNIPARKHISRMSVLSGVPVIESGTAGYDGEVYIIFPKKTECYECREVSDAKVYPICTLRRTPTEWHHCVHWAKYDEVGNRGAEDTLESIHRISAARAVQYNIEVQDISVTKEILDKTIPSVITTNALVANLIILQMDMLEKGVLHNIYYLDRNSIRRVKGIAPYAKCRVCGPTAHTIEIEKTTSLQDILRHLQIEVCEDTVVLKDTSLIYDTEYTDLLCTPLISLGVQTGTILKVLNNEISHMIYISVNESRTARHN</sequence>
<dbReference type="GO" id="GO:0004792">
    <property type="term" value="F:thiosulfate-cyanide sulfurtransferase activity"/>
    <property type="evidence" value="ECO:0007669"/>
    <property type="project" value="TreeGrafter"/>
</dbReference>
<dbReference type="Gene3D" id="1.10.10.520">
    <property type="entry name" value="Ubiquitin activating enzymes (Uba3). Chain: B, domain 2"/>
    <property type="match status" value="1"/>
</dbReference>
<dbReference type="GO" id="GO:0008641">
    <property type="term" value="F:ubiquitin-like modifier activating enzyme activity"/>
    <property type="evidence" value="ECO:0007669"/>
    <property type="project" value="InterPro"/>
</dbReference>
<dbReference type="AlphaFoldDB" id="A0A086J037"/>
<keyword evidence="2" id="KW-0833">Ubl conjugation pathway</keyword>
<dbReference type="Proteomes" id="UP000054524">
    <property type="component" value="Unassembled WGS sequence"/>
</dbReference>
<dbReference type="GO" id="GO:0016779">
    <property type="term" value="F:nucleotidyltransferase activity"/>
    <property type="evidence" value="ECO:0007669"/>
    <property type="project" value="TreeGrafter"/>
</dbReference>
<dbReference type="InterPro" id="IPR033127">
    <property type="entry name" value="UBQ-activ_enz_E1_Cys_AS"/>
</dbReference>
<dbReference type="InterPro" id="IPR035985">
    <property type="entry name" value="Ubiquitin-activating_enz"/>
</dbReference>
<dbReference type="PROSITE" id="PS00865">
    <property type="entry name" value="UBIQUITIN_ACTIVAT_2"/>
    <property type="match status" value="1"/>
</dbReference>
<feature type="active site" description="Glycyl thioester intermediate" evidence="5">
    <location>
        <position position="161"/>
    </location>
</feature>
<evidence type="ECO:0000313" key="8">
    <source>
        <dbReference type="Proteomes" id="UP000054524"/>
    </source>
</evidence>
<keyword evidence="3" id="KW-0067">ATP-binding</keyword>
<organism evidence="7 8">
    <name type="scientific">Nematocida ausubeli (strain ATCC PRA-371 / ERTm2)</name>
    <name type="common">Nematode killer fungus</name>
    <dbReference type="NCBI Taxonomy" id="1913371"/>
    <lineage>
        <taxon>Eukaryota</taxon>
        <taxon>Fungi</taxon>
        <taxon>Fungi incertae sedis</taxon>
        <taxon>Microsporidia</taxon>
        <taxon>Nematocida</taxon>
    </lineage>
</organism>
<dbReference type="GO" id="GO:0032446">
    <property type="term" value="P:protein modification by small protein conjugation"/>
    <property type="evidence" value="ECO:0007669"/>
    <property type="project" value="TreeGrafter"/>
</dbReference>
<evidence type="ECO:0000259" key="6">
    <source>
        <dbReference type="Pfam" id="PF00899"/>
    </source>
</evidence>
<dbReference type="InterPro" id="IPR045886">
    <property type="entry name" value="ThiF/MoeB/HesA"/>
</dbReference>
<dbReference type="GO" id="GO:0005524">
    <property type="term" value="F:ATP binding"/>
    <property type="evidence" value="ECO:0007669"/>
    <property type="project" value="UniProtKB-KW"/>
</dbReference>
<reference evidence="7 8" key="1">
    <citation type="journal article" date="2014" name="Genome Announc.">
        <title>Genome Sequence of the Microsporidian Species Nematocida sp1 Strain ERTm6 (ATCC PRA-372).</title>
        <authorList>
            <person name="Bakowski M.A."/>
            <person name="Priest M."/>
            <person name="Young S."/>
            <person name="Cuomo C.A."/>
            <person name="Troemel E.R."/>
        </authorList>
    </citation>
    <scope>NUCLEOTIDE SEQUENCE [LARGE SCALE GENOMIC DNA]</scope>
    <source>
        <strain evidence="7 8">ERTm6</strain>
    </source>
</reference>
<dbReference type="HOGENOM" id="CLU_013325_7_0_1"/>
<keyword evidence="8" id="KW-1185">Reference proteome</keyword>
<evidence type="ECO:0000256" key="1">
    <source>
        <dbReference type="ARBA" id="ARBA00022741"/>
    </source>
</evidence>
<dbReference type="InterPro" id="IPR000594">
    <property type="entry name" value="ThiF_NAD_FAD-bd"/>
</dbReference>
<gene>
    <name evidence="7" type="ORF">NESG_02281</name>
</gene>
<evidence type="ECO:0000313" key="7">
    <source>
        <dbReference type="EMBL" id="KFG25505.1"/>
    </source>
</evidence>
<comment type="pathway">
    <text evidence="4">Protein modification.</text>
</comment>
<name>A0A086J037_NEMA1</name>
<dbReference type="Gene3D" id="3.40.50.720">
    <property type="entry name" value="NAD(P)-binding Rossmann-like Domain"/>
    <property type="match status" value="1"/>
</dbReference>
<dbReference type="SUPFAM" id="SSF69572">
    <property type="entry name" value="Activating enzymes of the ubiquitin-like proteins"/>
    <property type="match status" value="1"/>
</dbReference>
<evidence type="ECO:0000256" key="3">
    <source>
        <dbReference type="ARBA" id="ARBA00022840"/>
    </source>
</evidence>
<dbReference type="Gene3D" id="3.10.290.20">
    <property type="entry name" value="Ubiquitin-like 2 activating enzyme e1b. Chain: B, domain 3"/>
    <property type="match status" value="1"/>
</dbReference>
<dbReference type="PANTHER" id="PTHR10953:SF102">
    <property type="entry name" value="ADENYLYLTRANSFERASE AND SULFURTRANSFERASE MOCS3"/>
    <property type="match status" value="1"/>
</dbReference>
<evidence type="ECO:0000256" key="4">
    <source>
        <dbReference type="ARBA" id="ARBA00043952"/>
    </source>
</evidence>
<feature type="domain" description="THIF-type NAD/FAD binding fold" evidence="6">
    <location>
        <begin position="6"/>
        <end position="240"/>
    </location>
</feature>
<dbReference type="PANTHER" id="PTHR10953">
    <property type="entry name" value="UBIQUITIN-ACTIVATING ENZYME E1"/>
    <property type="match status" value="1"/>
</dbReference>
<dbReference type="GO" id="GO:0005737">
    <property type="term" value="C:cytoplasm"/>
    <property type="evidence" value="ECO:0007669"/>
    <property type="project" value="TreeGrafter"/>
</dbReference>
<comment type="caution">
    <text evidence="7">The sequence shown here is derived from an EMBL/GenBank/DDBJ whole genome shotgun (WGS) entry which is preliminary data.</text>
</comment>
<dbReference type="GeneID" id="77677254"/>
<evidence type="ECO:0000256" key="2">
    <source>
        <dbReference type="ARBA" id="ARBA00022786"/>
    </source>
</evidence>
<dbReference type="Pfam" id="PF00899">
    <property type="entry name" value="ThiF"/>
    <property type="match status" value="1"/>
</dbReference>
<accession>A0A086J037</accession>
<dbReference type="RefSeq" id="XP_052904060.1">
    <property type="nucleotide sequence ID" value="XM_053049889.1"/>
</dbReference>
<protein>
    <recommendedName>
        <fullName evidence="6">THIF-type NAD/FAD binding fold domain-containing protein</fullName>
    </recommendedName>
</protein>
<dbReference type="EMBL" id="AKIJ01000005">
    <property type="protein sequence ID" value="KFG25505.1"/>
    <property type="molecule type" value="Genomic_DNA"/>
</dbReference>
<evidence type="ECO:0000256" key="5">
    <source>
        <dbReference type="PROSITE-ProRule" id="PRU10132"/>
    </source>
</evidence>
<dbReference type="InterPro" id="IPR023318">
    <property type="entry name" value="Ub_act_enz_dom_a_sf"/>
</dbReference>
<proteinExistence type="predicted"/>
<keyword evidence="1" id="KW-0547">Nucleotide-binding</keyword>